<dbReference type="NCBIfam" id="TIGR00247">
    <property type="entry name" value="endolytic transglycosylase MltG"/>
    <property type="match status" value="1"/>
</dbReference>
<sequence length="398" mass="44234">MSKQHGRAPQRWRMEPKYVKRRQRGLAVLIAALVLIIFAVIYIGVKVTGGTSDYRGEGNGVVQLVEIKEGSSLSEMGSELEERGIVRSEEAFQQAAASSPEANNVQPGFYRLQERMSAKAAVHALTDPANLVEFLDIQGGSTLSDVTVVGGQNRPGIYSEISRISCAEKKEGGVTVEQLEKVASTTDPRELGVPEWAVDAVNSRGSDPRRLEGLIIPGRYLINPDMDAREILTDLITRSASKYEETGIEARAHEIGLSPYELIIAASLVEREAPAGDFDKVARVILNRLHKPMRLEFDSTVNYDLKEQEVATRDEDRERKTPWNTYAKEGLPETPIAAPSEDAITAMEHPAEGEWLFFVTVDKDGTTEFNNTFEEHQADTRRAIESGLLDSRREEHRE</sequence>
<reference evidence="9" key="1">
    <citation type="submission" date="2022-01" db="EMBL/GenBank/DDBJ databases">
        <title>Corynebacterium sp. nov isolated from isolated from the feces of the greater white-fronted geese (Anser albifrons) at Poyang Lake, PR China.</title>
        <authorList>
            <person name="Liu Q."/>
        </authorList>
    </citation>
    <scope>NUCLEOTIDE SEQUENCE</scope>
    <source>
        <strain evidence="9">JCM 32435</strain>
    </source>
</reference>
<keyword evidence="5 7" id="KW-0456">Lyase</keyword>
<organism evidence="9 10">
    <name type="scientific">Corynebacterium uropygiale</name>
    <dbReference type="NCBI Taxonomy" id="1775911"/>
    <lineage>
        <taxon>Bacteria</taxon>
        <taxon>Bacillati</taxon>
        <taxon>Actinomycetota</taxon>
        <taxon>Actinomycetes</taxon>
        <taxon>Mycobacteriales</taxon>
        <taxon>Corynebacteriaceae</taxon>
        <taxon>Corynebacterium</taxon>
    </lineage>
</organism>
<protein>
    <recommendedName>
        <fullName evidence="7">Endolytic murein transglycosylase</fullName>
        <ecNumber evidence="7">4.2.2.29</ecNumber>
    </recommendedName>
    <alternativeName>
        <fullName evidence="7">Peptidoglycan lytic transglycosylase</fullName>
    </alternativeName>
    <alternativeName>
        <fullName evidence="7">Peptidoglycan polymerization terminase</fullName>
    </alternativeName>
</protein>
<comment type="caution">
    <text evidence="9">The sequence shown here is derived from an EMBL/GenBank/DDBJ whole genome shotgun (WGS) entry which is preliminary data.</text>
</comment>
<dbReference type="InterPro" id="IPR003770">
    <property type="entry name" value="MLTG-like"/>
</dbReference>
<evidence type="ECO:0000256" key="3">
    <source>
        <dbReference type="ARBA" id="ARBA00022989"/>
    </source>
</evidence>
<dbReference type="PANTHER" id="PTHR30518:SF2">
    <property type="entry name" value="ENDOLYTIC MUREIN TRANSGLYCOSYLASE"/>
    <property type="match status" value="1"/>
</dbReference>
<keyword evidence="2 7" id="KW-0812">Transmembrane</keyword>
<evidence type="ECO:0000313" key="9">
    <source>
        <dbReference type="EMBL" id="MCF4006551.1"/>
    </source>
</evidence>
<proteinExistence type="inferred from homology"/>
<evidence type="ECO:0000256" key="4">
    <source>
        <dbReference type="ARBA" id="ARBA00023136"/>
    </source>
</evidence>
<dbReference type="EC" id="4.2.2.29" evidence="7"/>
<evidence type="ECO:0000256" key="1">
    <source>
        <dbReference type="ARBA" id="ARBA00022475"/>
    </source>
</evidence>
<feature type="transmembrane region" description="Helical" evidence="7">
    <location>
        <begin position="26"/>
        <end position="45"/>
    </location>
</feature>
<comment type="catalytic activity">
    <reaction evidence="7">
        <text>a peptidoglycan chain = a peptidoglycan chain with N-acetyl-1,6-anhydromuramyl-[peptide] at the reducing end + a peptidoglycan chain with N-acetylglucosamine at the non-reducing end.</text>
        <dbReference type="EC" id="4.2.2.29"/>
    </reaction>
</comment>
<keyword evidence="3 7" id="KW-1133">Transmembrane helix</keyword>
<feature type="compositionally biased region" description="Basic and acidic residues" evidence="8">
    <location>
        <begin position="373"/>
        <end position="398"/>
    </location>
</feature>
<comment type="similarity">
    <text evidence="7">Belongs to the transglycosylase MltG family.</text>
</comment>
<name>A0A9X1QP47_9CORY</name>
<dbReference type="Proteomes" id="UP001139336">
    <property type="component" value="Unassembled WGS sequence"/>
</dbReference>
<dbReference type="HAMAP" id="MF_02065">
    <property type="entry name" value="MltG"/>
    <property type="match status" value="1"/>
</dbReference>
<dbReference type="Pfam" id="PF02618">
    <property type="entry name" value="YceG"/>
    <property type="match status" value="1"/>
</dbReference>
<comment type="subcellular location">
    <subcellularLocation>
        <location evidence="7">Cell membrane</location>
        <topology evidence="7">Single-pass membrane protein</topology>
    </subcellularLocation>
</comment>
<keyword evidence="10" id="KW-1185">Reference proteome</keyword>
<dbReference type="AlphaFoldDB" id="A0A9X1QP47"/>
<feature type="region of interest" description="Disordered" evidence="8">
    <location>
        <begin position="372"/>
        <end position="398"/>
    </location>
</feature>
<evidence type="ECO:0000256" key="8">
    <source>
        <dbReference type="SAM" id="MobiDB-lite"/>
    </source>
</evidence>
<dbReference type="GO" id="GO:0009252">
    <property type="term" value="P:peptidoglycan biosynthetic process"/>
    <property type="evidence" value="ECO:0007669"/>
    <property type="project" value="UniProtKB-UniRule"/>
</dbReference>
<dbReference type="GO" id="GO:0008932">
    <property type="term" value="F:lytic endotransglycosylase activity"/>
    <property type="evidence" value="ECO:0007669"/>
    <property type="project" value="UniProtKB-UniRule"/>
</dbReference>
<accession>A0A9X1QP47</accession>
<evidence type="ECO:0000313" key="10">
    <source>
        <dbReference type="Proteomes" id="UP001139336"/>
    </source>
</evidence>
<evidence type="ECO:0000256" key="2">
    <source>
        <dbReference type="ARBA" id="ARBA00022692"/>
    </source>
</evidence>
<evidence type="ECO:0000256" key="5">
    <source>
        <dbReference type="ARBA" id="ARBA00023239"/>
    </source>
</evidence>
<dbReference type="Gene3D" id="3.30.1490.480">
    <property type="entry name" value="Endolytic murein transglycosylase"/>
    <property type="match status" value="1"/>
</dbReference>
<keyword evidence="1 7" id="KW-1003">Cell membrane</keyword>
<keyword evidence="4 7" id="KW-0472">Membrane</keyword>
<evidence type="ECO:0000256" key="7">
    <source>
        <dbReference type="HAMAP-Rule" id="MF_02065"/>
    </source>
</evidence>
<comment type="function">
    <text evidence="7">Functions as a peptidoglycan terminase that cleaves nascent peptidoglycan strands endolytically to terminate their elongation.</text>
</comment>
<evidence type="ECO:0000256" key="6">
    <source>
        <dbReference type="ARBA" id="ARBA00023316"/>
    </source>
</evidence>
<dbReference type="GO" id="GO:0005886">
    <property type="term" value="C:plasma membrane"/>
    <property type="evidence" value="ECO:0007669"/>
    <property type="project" value="UniProtKB-SubCell"/>
</dbReference>
<gene>
    <name evidence="7 9" type="primary">mltG</name>
    <name evidence="9" type="ORF">L1O03_05080</name>
</gene>
<dbReference type="GO" id="GO:0071555">
    <property type="term" value="P:cell wall organization"/>
    <property type="evidence" value="ECO:0007669"/>
    <property type="project" value="UniProtKB-KW"/>
</dbReference>
<feature type="site" description="Important for catalytic activity" evidence="7">
    <location>
        <position position="272"/>
    </location>
</feature>
<dbReference type="PANTHER" id="PTHR30518">
    <property type="entry name" value="ENDOLYTIC MUREIN TRANSGLYCOSYLASE"/>
    <property type="match status" value="1"/>
</dbReference>
<dbReference type="EMBL" id="JAKGSI010000002">
    <property type="protein sequence ID" value="MCF4006551.1"/>
    <property type="molecule type" value="Genomic_DNA"/>
</dbReference>
<keyword evidence="6 7" id="KW-0961">Cell wall biogenesis/degradation</keyword>
<dbReference type="RefSeq" id="WP_236118344.1">
    <property type="nucleotide sequence ID" value="NZ_JAKGSI010000002.1"/>
</dbReference>